<dbReference type="AlphaFoldDB" id="A0A8H3WXS0"/>
<dbReference type="OrthoDB" id="2432974at2759"/>
<feature type="transmembrane region" description="Helical" evidence="1">
    <location>
        <begin position="227"/>
        <end position="250"/>
    </location>
</feature>
<feature type="chain" id="PRO_5034603728" evidence="2">
    <location>
        <begin position="22"/>
        <end position="282"/>
    </location>
</feature>
<keyword evidence="1" id="KW-0812">Transmembrane</keyword>
<proteinExistence type="predicted"/>
<sequence>MIKFVFLLFTILTIFLSITNCQIENDVRDTWLINDHFTSPFDELITSKHSNPFQMMDEFVDLSIEATEAMLNSLNFDNNDSSFTTIEIIIVESPDLSEMKSNKNEIFEMDNALKKILNDDKNDTSKMTIKIDNDNESNESIQNQQYDPFVTSFQGCEPDNENLLIFSPETLQSSYSSIDNDVSFKDNDVSSKDDVVSSFKDDDVSLKDDGDIVDEKSSFFMQSISDYLFSPLFVIFITVAGFVVVIPVIISMKKEKRYEYFVVHATDDCQTTDLESAMCVKK</sequence>
<comment type="caution">
    <text evidence="3">The sequence shown here is derived from an EMBL/GenBank/DDBJ whole genome shotgun (WGS) entry which is preliminary data.</text>
</comment>
<feature type="signal peptide" evidence="2">
    <location>
        <begin position="1"/>
        <end position="21"/>
    </location>
</feature>
<evidence type="ECO:0000256" key="2">
    <source>
        <dbReference type="SAM" id="SignalP"/>
    </source>
</evidence>
<keyword evidence="2" id="KW-0732">Signal</keyword>
<organism evidence="3 4">
    <name type="scientific">Gigaspora margarita</name>
    <dbReference type="NCBI Taxonomy" id="4874"/>
    <lineage>
        <taxon>Eukaryota</taxon>
        <taxon>Fungi</taxon>
        <taxon>Fungi incertae sedis</taxon>
        <taxon>Mucoromycota</taxon>
        <taxon>Glomeromycotina</taxon>
        <taxon>Glomeromycetes</taxon>
        <taxon>Diversisporales</taxon>
        <taxon>Gigasporaceae</taxon>
        <taxon>Gigaspora</taxon>
    </lineage>
</organism>
<name>A0A8H3WXS0_GIGMA</name>
<gene>
    <name evidence="3" type="ORF">F8M41_015485</name>
</gene>
<reference evidence="3 4" key="1">
    <citation type="journal article" date="2019" name="Environ. Microbiol.">
        <title>At the nexus of three kingdoms: the genome of the mycorrhizal fungus Gigaspora margarita provides insights into plant, endobacterial and fungal interactions.</title>
        <authorList>
            <person name="Venice F."/>
            <person name="Ghignone S."/>
            <person name="Salvioli di Fossalunga A."/>
            <person name="Amselem J."/>
            <person name="Novero M."/>
            <person name="Xianan X."/>
            <person name="Sedzielewska Toro K."/>
            <person name="Morin E."/>
            <person name="Lipzen A."/>
            <person name="Grigoriev I.V."/>
            <person name="Henrissat B."/>
            <person name="Martin F.M."/>
            <person name="Bonfante P."/>
        </authorList>
    </citation>
    <scope>NUCLEOTIDE SEQUENCE [LARGE SCALE GENOMIC DNA]</scope>
    <source>
        <strain evidence="3 4">BEG34</strain>
    </source>
</reference>
<keyword evidence="1" id="KW-1133">Transmembrane helix</keyword>
<keyword evidence="1" id="KW-0472">Membrane</keyword>
<dbReference type="EMBL" id="WTPW01003246">
    <property type="protein sequence ID" value="KAF0349249.1"/>
    <property type="molecule type" value="Genomic_DNA"/>
</dbReference>
<evidence type="ECO:0000313" key="4">
    <source>
        <dbReference type="Proteomes" id="UP000439903"/>
    </source>
</evidence>
<protein>
    <submittedName>
        <fullName evidence="3">Uncharacterized protein</fullName>
    </submittedName>
</protein>
<evidence type="ECO:0000313" key="3">
    <source>
        <dbReference type="EMBL" id="KAF0349249.1"/>
    </source>
</evidence>
<evidence type="ECO:0000256" key="1">
    <source>
        <dbReference type="SAM" id="Phobius"/>
    </source>
</evidence>
<accession>A0A8H3WXS0</accession>
<dbReference type="Proteomes" id="UP000439903">
    <property type="component" value="Unassembled WGS sequence"/>
</dbReference>
<keyword evidence="4" id="KW-1185">Reference proteome</keyword>